<accession>A0A7K1LSJ3</accession>
<organism evidence="3 4">
    <name type="scientific">Christiangramia aestuarii</name>
    <dbReference type="NCBI Taxonomy" id="1028746"/>
    <lineage>
        <taxon>Bacteria</taxon>
        <taxon>Pseudomonadati</taxon>
        <taxon>Bacteroidota</taxon>
        <taxon>Flavobacteriia</taxon>
        <taxon>Flavobacteriales</taxon>
        <taxon>Flavobacteriaceae</taxon>
        <taxon>Christiangramia</taxon>
    </lineage>
</organism>
<comment type="subcellular location">
    <subcellularLocation>
        <location evidence="2">Cell membrane</location>
        <topology evidence="2">Lipid-anchor</topology>
    </subcellularLocation>
</comment>
<dbReference type="GO" id="GO:0005886">
    <property type="term" value="C:plasma membrane"/>
    <property type="evidence" value="ECO:0007669"/>
    <property type="project" value="UniProtKB-SubCell"/>
</dbReference>
<dbReference type="GO" id="GO:0015562">
    <property type="term" value="F:efflux transmembrane transporter activity"/>
    <property type="evidence" value="ECO:0007669"/>
    <property type="project" value="InterPro"/>
</dbReference>
<dbReference type="InterPro" id="IPR010131">
    <property type="entry name" value="MdtP/NodT-like"/>
</dbReference>
<name>A0A7K1LSJ3_9FLAO</name>
<dbReference type="EMBL" id="VJVW01000006">
    <property type="protein sequence ID" value="MUP43784.1"/>
    <property type="molecule type" value="Genomic_DNA"/>
</dbReference>
<keyword evidence="2" id="KW-0472">Membrane</keyword>
<dbReference type="SUPFAM" id="SSF56954">
    <property type="entry name" value="Outer membrane efflux proteins (OEP)"/>
    <property type="match status" value="1"/>
</dbReference>
<evidence type="ECO:0000256" key="2">
    <source>
        <dbReference type="RuleBase" id="RU362097"/>
    </source>
</evidence>
<evidence type="ECO:0000256" key="1">
    <source>
        <dbReference type="ARBA" id="ARBA00007613"/>
    </source>
</evidence>
<keyword evidence="2" id="KW-1134">Transmembrane beta strand</keyword>
<dbReference type="PANTHER" id="PTHR30203">
    <property type="entry name" value="OUTER MEMBRANE CATION EFFLUX PROTEIN"/>
    <property type="match status" value="1"/>
</dbReference>
<sequence length="465" mass="52074">MKSLSNLKIIIAGFALISLQSCFVAKEYEQPEVVQEERFHTDNIEQDSLNIANVSWREMFTDPVLQEYIEKGLQNNIDIRIALQQIIAAEAYVKQGKAGYLPTLNGDATFTHQELSENSQFGSFFSSVNQYQLSAGLSWEADIWGKIRSQKRAFEASYLQSIAAHQAVKTRLIASIASTYYQLLALDEQIRITQETVKTREKSLDATQALKEAGNLTEVGVKQTEAQYYTAKAILIDLKNEERLLENTLSILLGEAPMQIERTSLDEQQITTELNIGVPVQLLRNRPDVIAAEYELMNAFELTNVARSNFYPSLTLSATGGLQALEAEDLFSVNSLFATVIGGLAQPILNGRRIRTEFEVSQAQQEQARLEFRRAILTASKEVSDALYSYQASTEKIEVKQKEFEAYDLATGYSEELLVNGLANYLEVLTARENALNSSLDLTNARFNQLKAIVELYEALGGGWQ</sequence>
<dbReference type="Gene3D" id="2.20.200.10">
    <property type="entry name" value="Outer membrane efflux proteins (OEP)"/>
    <property type="match status" value="1"/>
</dbReference>
<gene>
    <name evidence="3" type="ORF">FLP08_14475</name>
</gene>
<dbReference type="InterPro" id="IPR003423">
    <property type="entry name" value="OMP_efflux"/>
</dbReference>
<reference evidence="3 4" key="1">
    <citation type="submission" date="2019-07" db="EMBL/GenBank/DDBJ databases">
        <title>Gramella aestuarii sp. nov., isolated from a tidal flat, and emended description of Gramella echinicola.</title>
        <authorList>
            <person name="Liu L."/>
        </authorList>
    </citation>
    <scope>NUCLEOTIDE SEQUENCE [LARGE SCALE GENOMIC DNA]</scope>
    <source>
        <strain evidence="3 4">BS12</strain>
    </source>
</reference>
<dbReference type="OrthoDB" id="9770517at2"/>
<dbReference type="NCBIfam" id="TIGR01845">
    <property type="entry name" value="outer_NodT"/>
    <property type="match status" value="1"/>
</dbReference>
<evidence type="ECO:0000313" key="4">
    <source>
        <dbReference type="Proteomes" id="UP000460416"/>
    </source>
</evidence>
<proteinExistence type="inferred from homology"/>
<dbReference type="PANTHER" id="PTHR30203:SF33">
    <property type="entry name" value="BLR4455 PROTEIN"/>
    <property type="match status" value="1"/>
</dbReference>
<keyword evidence="4" id="KW-1185">Reference proteome</keyword>
<keyword evidence="2" id="KW-0449">Lipoprotein</keyword>
<keyword evidence="2" id="KW-0564">Palmitate</keyword>
<comment type="similarity">
    <text evidence="1 2">Belongs to the outer membrane factor (OMF) (TC 1.B.17) family.</text>
</comment>
<comment type="caution">
    <text evidence="3">The sequence shown here is derived from an EMBL/GenBank/DDBJ whole genome shotgun (WGS) entry which is preliminary data.</text>
</comment>
<dbReference type="AlphaFoldDB" id="A0A7K1LSJ3"/>
<protein>
    <submittedName>
        <fullName evidence="3">Efflux transporter outer membrane subunit</fullName>
    </submittedName>
</protein>
<dbReference type="Pfam" id="PF02321">
    <property type="entry name" value="OEP"/>
    <property type="match status" value="2"/>
</dbReference>
<dbReference type="Gene3D" id="1.20.1600.10">
    <property type="entry name" value="Outer membrane efflux proteins (OEP)"/>
    <property type="match status" value="1"/>
</dbReference>
<evidence type="ECO:0000313" key="3">
    <source>
        <dbReference type="EMBL" id="MUP43784.1"/>
    </source>
</evidence>
<keyword evidence="2" id="KW-0812">Transmembrane</keyword>
<dbReference type="PROSITE" id="PS51257">
    <property type="entry name" value="PROKAR_LIPOPROTEIN"/>
    <property type="match status" value="1"/>
</dbReference>
<dbReference type="Proteomes" id="UP000460416">
    <property type="component" value="Unassembled WGS sequence"/>
</dbReference>
<dbReference type="RefSeq" id="WP_156277772.1">
    <property type="nucleotide sequence ID" value="NZ_BAABGI010000001.1"/>
</dbReference>